<dbReference type="AlphaFoldDB" id="A0A9X2A0U5"/>
<evidence type="ECO:0000313" key="2">
    <source>
        <dbReference type="EMBL" id="MCG5078619.1"/>
    </source>
</evidence>
<protein>
    <submittedName>
        <fullName evidence="2">Tryptophan leader peptide</fullName>
    </submittedName>
</protein>
<accession>A0A9X2A0U5</accession>
<comment type="caution">
    <text evidence="2">The sequence shown here is derived from an EMBL/GenBank/DDBJ whole genome shotgun (WGS) entry which is preliminary data.</text>
</comment>
<feature type="region of interest" description="Disordered" evidence="1">
    <location>
        <begin position="428"/>
        <end position="447"/>
    </location>
</feature>
<dbReference type="EMBL" id="JAKLJA010000066">
    <property type="protein sequence ID" value="MCG5078619.1"/>
    <property type="molecule type" value="Genomic_DNA"/>
</dbReference>
<reference evidence="2" key="1">
    <citation type="submission" date="2022-01" db="EMBL/GenBank/DDBJ databases">
        <title>Genome sequence and assembly of Parabukholderia sp. RG36.</title>
        <authorList>
            <person name="Chhetri G."/>
        </authorList>
    </citation>
    <scope>NUCLEOTIDE SEQUENCE</scope>
    <source>
        <strain evidence="2">RG36</strain>
    </source>
</reference>
<organism evidence="2 3">
    <name type="scientific">Paraburkholderia tagetis</name>
    <dbReference type="NCBI Taxonomy" id="2913261"/>
    <lineage>
        <taxon>Bacteria</taxon>
        <taxon>Pseudomonadati</taxon>
        <taxon>Pseudomonadota</taxon>
        <taxon>Betaproteobacteria</taxon>
        <taxon>Burkholderiales</taxon>
        <taxon>Burkholderiaceae</taxon>
        <taxon>Paraburkholderia</taxon>
    </lineage>
</organism>
<name>A0A9X2A0U5_9BURK</name>
<dbReference type="Proteomes" id="UP001139308">
    <property type="component" value="Unassembled WGS sequence"/>
</dbReference>
<evidence type="ECO:0000256" key="1">
    <source>
        <dbReference type="SAM" id="MobiDB-lite"/>
    </source>
</evidence>
<proteinExistence type="predicted"/>
<gene>
    <name evidence="2" type="ORF">L5014_35730</name>
</gene>
<dbReference type="RefSeq" id="WP_238468599.1">
    <property type="nucleotide sequence ID" value="NZ_JAKLJA010000066.1"/>
</dbReference>
<keyword evidence="3" id="KW-1185">Reference proteome</keyword>
<sequence>MDWRFWKAEKRQEEARNWPVDTHESIRQLLGMYQGAGAPPFANWAAPGIAFASDVEAAAQNGVKGYQLALWFWLFAEKHGAIAARMARETFCLLADAAQPSSGDAIDALLDLESRLARSVEAISAEQRTFSQEGQAVELPMEFFLATGALRFMPDSPYAGNAGASLHGNDYKLADCFRHATEEALSVFRPMIQAVEFDAKSLPNWKWSTRPGAAERHLQRRNGNPLFPLHRQMVTAHDVHDARIADNQALHDIRSELNEVRHAFFEKPELPLNWQSYLENYREQVDRLDERRLVAGGQNASLGEAIAALRADILATWRAEIQKNRHSLAALDQDEARKAERRTLLYGCDWTAQLLSHGALIPTEEVVPALLSESPAELEKAVAGLQAEPRLHETLAHCRTAAHRLVGELRAAGRNFPDMAEKLRILDGAPEGPLHSTLDGTPGQLPA</sequence>
<evidence type="ECO:0000313" key="3">
    <source>
        <dbReference type="Proteomes" id="UP001139308"/>
    </source>
</evidence>